<sequence length="134" mass="14397">MPYIYSTLTAPQSYSLYGKGGGDIPVLLSKITVAGGAGVANKHFITPEGSVTNVTVEELKLLRENPVFKRHLQAGFIKVQSDKKETEKAVSDMNKRDGSAPLQDNDFIADGQEPPTTGTGTSNKKGGKKKETEE</sequence>
<feature type="compositionally biased region" description="Basic and acidic residues" evidence="1">
    <location>
        <begin position="81"/>
        <end position="98"/>
    </location>
</feature>
<accession>A0A9X1MTN3</accession>
<protein>
    <submittedName>
        <fullName evidence="2">Uncharacterized protein</fullName>
    </submittedName>
</protein>
<organism evidence="2 3">
    <name type="scientific">Limnobaculum eriocheiris</name>
    <dbReference type="NCBI Taxonomy" id="2897391"/>
    <lineage>
        <taxon>Bacteria</taxon>
        <taxon>Pseudomonadati</taxon>
        <taxon>Pseudomonadota</taxon>
        <taxon>Gammaproteobacteria</taxon>
        <taxon>Enterobacterales</taxon>
        <taxon>Budviciaceae</taxon>
        <taxon>Limnobaculum</taxon>
    </lineage>
</organism>
<reference evidence="2" key="1">
    <citation type="submission" date="2021-11" db="EMBL/GenBank/DDBJ databases">
        <title>Jinshanibacter sp. isolated from one year old Eriocheir sinensis.</title>
        <authorList>
            <person name="Li J.-Y."/>
            <person name="He W."/>
            <person name="Gao T.-H."/>
        </authorList>
    </citation>
    <scope>NUCLEOTIDE SEQUENCE</scope>
    <source>
        <strain evidence="2">LJY008</strain>
    </source>
</reference>
<evidence type="ECO:0000313" key="2">
    <source>
        <dbReference type="EMBL" id="MCD1124814.1"/>
    </source>
</evidence>
<dbReference type="RefSeq" id="WP_230607823.1">
    <property type="nucleotide sequence ID" value="NZ_JAJNAG010000002.1"/>
</dbReference>
<gene>
    <name evidence="2" type="ORF">LPW36_01985</name>
</gene>
<dbReference type="Proteomes" id="UP001139171">
    <property type="component" value="Unassembled WGS sequence"/>
</dbReference>
<evidence type="ECO:0000256" key="1">
    <source>
        <dbReference type="SAM" id="MobiDB-lite"/>
    </source>
</evidence>
<name>A0A9X1MTN3_9GAMM</name>
<dbReference type="EMBL" id="JAJNAG010000002">
    <property type="protein sequence ID" value="MCD1124814.1"/>
    <property type="molecule type" value="Genomic_DNA"/>
</dbReference>
<keyword evidence="3" id="KW-1185">Reference proteome</keyword>
<comment type="caution">
    <text evidence="2">The sequence shown here is derived from an EMBL/GenBank/DDBJ whole genome shotgun (WGS) entry which is preliminary data.</text>
</comment>
<dbReference type="AlphaFoldDB" id="A0A9X1MTN3"/>
<evidence type="ECO:0000313" key="3">
    <source>
        <dbReference type="Proteomes" id="UP001139171"/>
    </source>
</evidence>
<feature type="region of interest" description="Disordered" evidence="1">
    <location>
        <begin position="81"/>
        <end position="134"/>
    </location>
</feature>
<proteinExistence type="predicted"/>